<reference evidence="12 13" key="1">
    <citation type="submission" date="2019-08" db="EMBL/GenBank/DDBJ databases">
        <title>In-depth cultivation of the pig gut microbiome towards novel bacterial diversity and tailored functional studies.</title>
        <authorList>
            <person name="Wylensek D."/>
            <person name="Hitch T.C.A."/>
            <person name="Clavel T."/>
        </authorList>
    </citation>
    <scope>NUCLEOTIDE SEQUENCE [LARGE SCALE GENOMIC DNA]</scope>
    <source>
        <strain evidence="12 13">WCA-389-WT-5B</strain>
    </source>
</reference>
<dbReference type="RefSeq" id="WP_154488598.1">
    <property type="nucleotide sequence ID" value="NZ_CALEXD010000030.1"/>
</dbReference>
<comment type="caution">
    <text evidence="12">The sequence shown here is derived from an EMBL/GenBank/DDBJ whole genome shotgun (WGS) entry which is preliminary data.</text>
</comment>
<evidence type="ECO:0000313" key="13">
    <source>
        <dbReference type="Proteomes" id="UP000441455"/>
    </source>
</evidence>
<dbReference type="OrthoDB" id="9790893at2"/>
<dbReference type="Pfam" id="PF02666">
    <property type="entry name" value="PS_Dcarbxylase"/>
    <property type="match status" value="1"/>
</dbReference>
<name>A0A6N7VML5_ACIFE</name>
<dbReference type="AlphaFoldDB" id="A0A6N7VML5"/>
<dbReference type="EC" id="4.1.1.65" evidence="12"/>
<evidence type="ECO:0000256" key="2">
    <source>
        <dbReference type="ARBA" id="ARBA00022516"/>
    </source>
</evidence>
<evidence type="ECO:0000256" key="7">
    <source>
        <dbReference type="ARBA" id="ARBA00023209"/>
    </source>
</evidence>
<keyword evidence="4" id="KW-0443">Lipid metabolism</keyword>
<dbReference type="InterPro" id="IPR033175">
    <property type="entry name" value="PSD-A"/>
</dbReference>
<keyword evidence="6" id="KW-0865">Zymogen</keyword>
<evidence type="ECO:0000313" key="12">
    <source>
        <dbReference type="EMBL" id="MSS82944.1"/>
    </source>
</evidence>
<evidence type="ECO:0000256" key="9">
    <source>
        <dbReference type="ARBA" id="ARBA00023264"/>
    </source>
</evidence>
<sequence>MGGGEDVTKYKYHIVKEGYPFIGTMLAVTILAGYVAGPVFAVPPAVLMIYFGYFFRNRVLDVKQDPDILYSPADGTVMGVEEFFDKEYLNEPAKKVTIFLSVFNVHTNRAPMTGLVKYMRYTCGGYEPAFKDSAPIVNERMAIGLDNGTNRILVIQIAGILARRIVSWTSLGSRLKQGDCYGMIKFGSCTELVVPRSVEILVRKGDKVQGGISIIGRQKAE</sequence>
<feature type="transmembrane region" description="Helical" evidence="11">
    <location>
        <begin position="20"/>
        <end position="53"/>
    </location>
</feature>
<dbReference type="EMBL" id="VULN01000016">
    <property type="protein sequence ID" value="MSS82944.1"/>
    <property type="molecule type" value="Genomic_DNA"/>
</dbReference>
<evidence type="ECO:0000256" key="6">
    <source>
        <dbReference type="ARBA" id="ARBA00023145"/>
    </source>
</evidence>
<gene>
    <name evidence="12" type="ORF">FX155_10105</name>
</gene>
<dbReference type="Proteomes" id="UP000441455">
    <property type="component" value="Unassembled WGS sequence"/>
</dbReference>
<dbReference type="GO" id="GO:0008654">
    <property type="term" value="P:phospholipid biosynthetic process"/>
    <property type="evidence" value="ECO:0007669"/>
    <property type="project" value="UniProtKB-KW"/>
</dbReference>
<dbReference type="InterPro" id="IPR003817">
    <property type="entry name" value="PS_Dcarbxylase"/>
</dbReference>
<keyword evidence="10" id="KW-0670">Pyruvate</keyword>
<keyword evidence="3" id="KW-0210">Decarboxylase</keyword>
<keyword evidence="1" id="KW-1003">Cell membrane</keyword>
<evidence type="ECO:0000256" key="1">
    <source>
        <dbReference type="ARBA" id="ARBA00022475"/>
    </source>
</evidence>
<accession>A0A6N7VML5</accession>
<keyword evidence="8 12" id="KW-0456">Lyase</keyword>
<keyword evidence="7" id="KW-0594">Phospholipid biosynthesis</keyword>
<protein>
    <submittedName>
        <fullName evidence="12">Phosphatidylserine decarboxylase family protein</fullName>
        <ecNumber evidence="12">4.1.1.65</ecNumber>
    </submittedName>
</protein>
<evidence type="ECO:0000256" key="5">
    <source>
        <dbReference type="ARBA" id="ARBA00023136"/>
    </source>
</evidence>
<organism evidence="12 13">
    <name type="scientific">Acidaminococcus fermentans</name>
    <dbReference type="NCBI Taxonomy" id="905"/>
    <lineage>
        <taxon>Bacteria</taxon>
        <taxon>Bacillati</taxon>
        <taxon>Bacillota</taxon>
        <taxon>Negativicutes</taxon>
        <taxon>Acidaminococcales</taxon>
        <taxon>Acidaminococcaceae</taxon>
        <taxon>Acidaminococcus</taxon>
    </lineage>
</organism>
<keyword evidence="11" id="KW-1133">Transmembrane helix</keyword>
<evidence type="ECO:0000256" key="3">
    <source>
        <dbReference type="ARBA" id="ARBA00022793"/>
    </source>
</evidence>
<keyword evidence="11" id="KW-0812">Transmembrane</keyword>
<evidence type="ECO:0000256" key="10">
    <source>
        <dbReference type="ARBA" id="ARBA00023317"/>
    </source>
</evidence>
<dbReference type="PANTHER" id="PTHR35809:SF1">
    <property type="entry name" value="ARCHAETIDYLSERINE DECARBOXYLASE PROENZYME-RELATED"/>
    <property type="match status" value="1"/>
</dbReference>
<evidence type="ECO:0000256" key="4">
    <source>
        <dbReference type="ARBA" id="ARBA00023098"/>
    </source>
</evidence>
<proteinExistence type="predicted"/>
<evidence type="ECO:0000256" key="11">
    <source>
        <dbReference type="SAM" id="Phobius"/>
    </source>
</evidence>
<keyword evidence="5 11" id="KW-0472">Membrane</keyword>
<dbReference type="PANTHER" id="PTHR35809">
    <property type="entry name" value="ARCHAETIDYLSERINE DECARBOXYLASE PROENZYME-RELATED"/>
    <property type="match status" value="1"/>
</dbReference>
<keyword evidence="9" id="KW-1208">Phospholipid metabolism</keyword>
<keyword evidence="2" id="KW-0444">Lipid biosynthesis</keyword>
<evidence type="ECO:0000256" key="8">
    <source>
        <dbReference type="ARBA" id="ARBA00023239"/>
    </source>
</evidence>
<dbReference type="GO" id="GO:0004609">
    <property type="term" value="F:phosphatidylserine decarboxylase activity"/>
    <property type="evidence" value="ECO:0007669"/>
    <property type="project" value="UniProtKB-EC"/>
</dbReference>